<dbReference type="PANTHER" id="PTHR11061">
    <property type="entry name" value="RNA M5U METHYLTRANSFERASE"/>
    <property type="match status" value="1"/>
</dbReference>
<dbReference type="InterPro" id="IPR010280">
    <property type="entry name" value="U5_MeTrfase_fam"/>
</dbReference>
<evidence type="ECO:0000256" key="6">
    <source>
        <dbReference type="PROSITE-ProRule" id="PRU01024"/>
    </source>
</evidence>
<name>A0A0M4LTR1_9HYPH</name>
<evidence type="ECO:0000256" key="4">
    <source>
        <dbReference type="ARBA" id="ARBA00022691"/>
    </source>
</evidence>
<reference evidence="8 9" key="1">
    <citation type="journal article" date="2015" name="Genome Announc.">
        <title>Complete Genome Sequence of Bartonella ancashensis Strain 20.00, Isolated from the Blood of a Patient with Verruga Peruana.</title>
        <authorList>
            <person name="Hang J."/>
            <person name="Mullins K.E."/>
            <person name="Clifford R.J."/>
            <person name="Onmus-Leone F."/>
            <person name="Yang Y."/>
            <person name="Jiang J."/>
            <person name="Leguia M."/>
            <person name="Kasper M.R."/>
            <person name="Maguina C."/>
            <person name="Lesho E.P."/>
            <person name="Jarman R.G."/>
            <person name="Richards A.L."/>
            <person name="Blazes D."/>
        </authorList>
    </citation>
    <scope>NUCLEOTIDE SEQUENCE [LARGE SCALE GENOMIC DNA]</scope>
    <source>
        <strain evidence="8 9">20.00</strain>
    </source>
</reference>
<dbReference type="Pfam" id="PF05958">
    <property type="entry name" value="tRNA_U5-meth_tr"/>
    <property type="match status" value="1"/>
</dbReference>
<evidence type="ECO:0000313" key="8">
    <source>
        <dbReference type="EMBL" id="ALE04059.1"/>
    </source>
</evidence>
<dbReference type="AlphaFoldDB" id="A0A0M4LTR1"/>
<organism evidence="8 9">
    <name type="scientific">Bartonella ancashensis</name>
    <dbReference type="NCBI Taxonomy" id="1318743"/>
    <lineage>
        <taxon>Bacteria</taxon>
        <taxon>Pseudomonadati</taxon>
        <taxon>Pseudomonadota</taxon>
        <taxon>Alphaproteobacteria</taxon>
        <taxon>Hyphomicrobiales</taxon>
        <taxon>Bartonellaceae</taxon>
        <taxon>Bartonella</taxon>
    </lineage>
</organism>
<dbReference type="OrthoDB" id="9804590at2"/>
<dbReference type="Proteomes" id="UP000057213">
    <property type="component" value="Chromosome"/>
</dbReference>
<feature type="binding site" evidence="6">
    <location>
        <position position="292"/>
    </location>
    <ligand>
        <name>S-adenosyl-L-methionine</name>
        <dbReference type="ChEBI" id="CHEBI:59789"/>
    </ligand>
</feature>
<feature type="binding site" evidence="6">
    <location>
        <position position="272"/>
    </location>
    <ligand>
        <name>S-adenosyl-L-methionine</name>
        <dbReference type="ChEBI" id="CHEBI:59789"/>
    </ligand>
</feature>
<dbReference type="InterPro" id="IPR029063">
    <property type="entry name" value="SAM-dependent_MTases_sf"/>
</dbReference>
<dbReference type="PROSITE" id="PS51687">
    <property type="entry name" value="SAM_MT_RNA_M5U"/>
    <property type="match status" value="1"/>
</dbReference>
<proteinExistence type="inferred from homology"/>
<dbReference type="PROSITE" id="PS01230">
    <property type="entry name" value="TRMA_1"/>
    <property type="match status" value="1"/>
</dbReference>
<keyword evidence="5" id="KW-0411">Iron-sulfur</keyword>
<feature type="active site" evidence="7">
    <location>
        <position position="366"/>
    </location>
</feature>
<dbReference type="SUPFAM" id="SSF53335">
    <property type="entry name" value="S-adenosyl-L-methionine-dependent methyltransferases"/>
    <property type="match status" value="1"/>
</dbReference>
<dbReference type="InterPro" id="IPR030390">
    <property type="entry name" value="MeTrfase_TrmA_AS"/>
</dbReference>
<evidence type="ECO:0000313" key="9">
    <source>
        <dbReference type="Proteomes" id="UP000057213"/>
    </source>
</evidence>
<dbReference type="GO" id="GO:0051539">
    <property type="term" value="F:4 iron, 4 sulfur cluster binding"/>
    <property type="evidence" value="ECO:0007669"/>
    <property type="project" value="UniProtKB-KW"/>
</dbReference>
<feature type="binding site" evidence="6">
    <location>
        <position position="245"/>
    </location>
    <ligand>
        <name>S-adenosyl-L-methionine</name>
        <dbReference type="ChEBI" id="CHEBI:59789"/>
    </ligand>
</feature>
<evidence type="ECO:0000256" key="5">
    <source>
        <dbReference type="ARBA" id="ARBA00023014"/>
    </source>
</evidence>
<dbReference type="EMBL" id="CP010401">
    <property type="protein sequence ID" value="ALE04059.1"/>
    <property type="molecule type" value="Genomic_DNA"/>
</dbReference>
<dbReference type="PANTHER" id="PTHR11061:SF49">
    <property type="entry name" value="23S RRNA (URACIL(1939)-C(5))-METHYLTRANSFERASE RLMD"/>
    <property type="match status" value="1"/>
</dbReference>
<dbReference type="GO" id="GO:0070475">
    <property type="term" value="P:rRNA base methylation"/>
    <property type="evidence" value="ECO:0007669"/>
    <property type="project" value="TreeGrafter"/>
</dbReference>
<evidence type="ECO:0000256" key="7">
    <source>
        <dbReference type="PROSITE-ProRule" id="PRU10015"/>
    </source>
</evidence>
<keyword evidence="3 6" id="KW-0808">Transferase</keyword>
<gene>
    <name evidence="8" type="ORF">PU02_1245</name>
</gene>
<dbReference type="Gene3D" id="2.40.50.140">
    <property type="entry name" value="Nucleic acid-binding proteins"/>
    <property type="match status" value="1"/>
</dbReference>
<dbReference type="SUPFAM" id="SSF50249">
    <property type="entry name" value="Nucleic acid-binding proteins"/>
    <property type="match status" value="1"/>
</dbReference>
<feature type="binding site" evidence="6">
    <location>
        <position position="340"/>
    </location>
    <ligand>
        <name>S-adenosyl-L-methionine</name>
        <dbReference type="ChEBI" id="CHEBI:59789"/>
    </ligand>
</feature>
<evidence type="ECO:0000256" key="2">
    <source>
        <dbReference type="ARBA" id="ARBA00022603"/>
    </source>
</evidence>
<evidence type="ECO:0000256" key="1">
    <source>
        <dbReference type="ARBA" id="ARBA00022485"/>
    </source>
</evidence>
<dbReference type="Gene3D" id="2.40.50.1070">
    <property type="match status" value="1"/>
</dbReference>
<dbReference type="RefSeq" id="WP_053944507.1">
    <property type="nucleotide sequence ID" value="NZ_CP010401.1"/>
</dbReference>
<sequence length="417" mass="46612">MRSDVIIDHIGANGHGVAKTVHGLVHVPCTLPGEVVEAFYHSKYGNLIELKEKSLERVSALCRHFGKCGGCALQHWHFDAYHSWKRQLVVDALKRYGLDVNVTPLIECELHSRRRITLTAIANKKGYDFGFNGYHSHEVITVEECPITRVEIVSRLSDIRKICAVLGSDSKRFHIKVTSVDNGLDISLSGCSISNEITRQEMICAALSLGIIRLSVEGEILVERRKPLIHFDDICVEFPSGGFLQATVKAENAISNIILDHFKKAKNAVDLFSGIGTFSLRMAKKMNVHAVEYDEKALANLDRAARVSTGLKTVTCEKRDLFRRPLSAKELEFFDSVVFDPPRVGAEEQVRELAKTTISRVVAVSCNPITLSRDLSILTAGGYIVEKVIPIDQFLWSPHVETVAILNKRKTKTRWKL</sequence>
<accession>A0A0M4LTR1</accession>
<feature type="active site" description="Nucleophile" evidence="6">
    <location>
        <position position="366"/>
    </location>
</feature>
<keyword evidence="1" id="KW-0479">Metal-binding</keyword>
<keyword evidence="4 6" id="KW-0949">S-adenosyl-L-methionine</keyword>
<dbReference type="PATRIC" id="fig|1318743.3.peg.1259"/>
<evidence type="ECO:0000256" key="3">
    <source>
        <dbReference type="ARBA" id="ARBA00022679"/>
    </source>
</evidence>
<dbReference type="Gene3D" id="3.40.50.150">
    <property type="entry name" value="Vaccinia Virus protein VP39"/>
    <property type="match status" value="1"/>
</dbReference>
<protein>
    <submittedName>
        <fullName evidence="8">SAM-dependent methyltransferases related to tRNA (Uracil-5-)-methyltransferase</fullName>
    </submittedName>
</protein>
<keyword evidence="2 6" id="KW-0489">Methyltransferase</keyword>
<keyword evidence="1" id="KW-0004">4Fe-4S</keyword>
<keyword evidence="1" id="KW-0408">Iron</keyword>
<dbReference type="STRING" id="1318743.PU02_1245"/>
<dbReference type="KEGG" id="banc:PU02_1245"/>
<keyword evidence="9" id="KW-1185">Reference proteome</keyword>
<comment type="similarity">
    <text evidence="6">Belongs to the class I-like SAM-binding methyltransferase superfamily. RNA M5U methyltransferase family.</text>
</comment>
<dbReference type="GO" id="GO:0070041">
    <property type="term" value="F:rRNA (uridine-C5-)-methyltransferase activity"/>
    <property type="evidence" value="ECO:0007669"/>
    <property type="project" value="TreeGrafter"/>
</dbReference>
<dbReference type="InterPro" id="IPR012340">
    <property type="entry name" value="NA-bd_OB-fold"/>
</dbReference>